<keyword evidence="1 3" id="KW-0378">Hydrolase</keyword>
<proteinExistence type="predicted"/>
<feature type="domain" description="Isochorismatase-like" evidence="2">
    <location>
        <begin position="4"/>
        <end position="146"/>
    </location>
</feature>
<dbReference type="CDD" id="cd01014">
    <property type="entry name" value="nicotinamidase_related"/>
    <property type="match status" value="1"/>
</dbReference>
<protein>
    <submittedName>
        <fullName evidence="3">Cysteine hydrolase</fullName>
    </submittedName>
</protein>
<dbReference type="Proteomes" id="UP000290848">
    <property type="component" value="Unassembled WGS sequence"/>
</dbReference>
<evidence type="ECO:0000256" key="1">
    <source>
        <dbReference type="ARBA" id="ARBA00022801"/>
    </source>
</evidence>
<dbReference type="InterPro" id="IPR050272">
    <property type="entry name" value="Isochorismatase-like_hydrls"/>
</dbReference>
<reference evidence="3 4" key="1">
    <citation type="submission" date="2018-12" db="EMBL/GenBank/DDBJ databases">
        <title>The Draft Genome Sequence of the Soil Bacterium Pedobacter tournemirensis R1.</title>
        <authorList>
            <person name="He J."/>
        </authorList>
    </citation>
    <scope>NUCLEOTIDE SEQUENCE [LARGE SCALE GENOMIC DNA]</scope>
    <source>
        <strain evidence="3 4">R1</strain>
    </source>
</reference>
<evidence type="ECO:0000259" key="2">
    <source>
        <dbReference type="Pfam" id="PF00857"/>
    </source>
</evidence>
<gene>
    <name evidence="3" type="ORF">EKH83_05515</name>
</gene>
<dbReference type="PANTHER" id="PTHR43540:SF1">
    <property type="entry name" value="ISOCHORISMATASE HYDROLASE"/>
    <property type="match status" value="1"/>
</dbReference>
<evidence type="ECO:0000313" key="4">
    <source>
        <dbReference type="Proteomes" id="UP000290848"/>
    </source>
</evidence>
<organism evidence="3 4">
    <name type="scientific">Arcticibacter tournemirensis</name>
    <dbReference type="NCBI Taxonomy" id="699437"/>
    <lineage>
        <taxon>Bacteria</taxon>
        <taxon>Pseudomonadati</taxon>
        <taxon>Bacteroidota</taxon>
        <taxon>Sphingobacteriia</taxon>
        <taxon>Sphingobacteriales</taxon>
        <taxon>Sphingobacteriaceae</taxon>
        <taxon>Arcticibacter</taxon>
    </lineage>
</organism>
<evidence type="ECO:0000313" key="3">
    <source>
        <dbReference type="EMBL" id="RXF71154.1"/>
    </source>
</evidence>
<dbReference type="EMBL" id="RXOC01000003">
    <property type="protein sequence ID" value="RXF71154.1"/>
    <property type="molecule type" value="Genomic_DNA"/>
</dbReference>
<dbReference type="Pfam" id="PF00857">
    <property type="entry name" value="Isochorismatase"/>
    <property type="match status" value="1"/>
</dbReference>
<name>A0A4Q0MD56_9SPHI</name>
<accession>A0A4Q0MD56</accession>
<dbReference type="Gene3D" id="3.40.50.850">
    <property type="entry name" value="Isochorismatase-like"/>
    <property type="match status" value="1"/>
</dbReference>
<dbReference type="InterPro" id="IPR036380">
    <property type="entry name" value="Isochorismatase-like_sf"/>
</dbReference>
<comment type="caution">
    <text evidence="3">The sequence shown here is derived from an EMBL/GenBank/DDBJ whole genome shotgun (WGS) entry which is preliminary data.</text>
</comment>
<sequence length="182" mass="20421">MNKAILIIDIQNDYFDGGAMELVDSIKAAENARLVLDYFRLQNLPVIHLQHLSNRPGAVFFLPDTTGAAIHRLVQPLDDEKVIIKHYPNSFIKTELLEYLQDNRITDLVIMGMMTHMCVDATTRAAKDYGFNCTVISDACATKDLEINGIKVIAADVQTAFMSALSYFYSTVDTAKHYITKL</sequence>
<dbReference type="RefSeq" id="WP_128768399.1">
    <property type="nucleotide sequence ID" value="NZ_RXOC01000003.1"/>
</dbReference>
<dbReference type="GO" id="GO:0016787">
    <property type="term" value="F:hydrolase activity"/>
    <property type="evidence" value="ECO:0007669"/>
    <property type="project" value="UniProtKB-KW"/>
</dbReference>
<dbReference type="AlphaFoldDB" id="A0A4Q0MD56"/>
<dbReference type="InterPro" id="IPR000868">
    <property type="entry name" value="Isochorismatase-like_dom"/>
</dbReference>
<dbReference type="SUPFAM" id="SSF52499">
    <property type="entry name" value="Isochorismatase-like hydrolases"/>
    <property type="match status" value="1"/>
</dbReference>
<dbReference type="PANTHER" id="PTHR43540">
    <property type="entry name" value="PEROXYUREIDOACRYLATE/UREIDOACRYLATE AMIDOHYDROLASE-RELATED"/>
    <property type="match status" value="1"/>
</dbReference>